<proteinExistence type="predicted"/>
<protein>
    <submittedName>
        <fullName evidence="1">Uncharacterized protein</fullName>
    </submittedName>
</protein>
<evidence type="ECO:0000313" key="2">
    <source>
        <dbReference type="Proteomes" id="UP001314263"/>
    </source>
</evidence>
<organism evidence="1 2">
    <name type="scientific">Coccomyxa viridis</name>
    <dbReference type="NCBI Taxonomy" id="1274662"/>
    <lineage>
        <taxon>Eukaryota</taxon>
        <taxon>Viridiplantae</taxon>
        <taxon>Chlorophyta</taxon>
        <taxon>core chlorophytes</taxon>
        <taxon>Trebouxiophyceae</taxon>
        <taxon>Trebouxiophyceae incertae sedis</taxon>
        <taxon>Coccomyxaceae</taxon>
        <taxon>Coccomyxa</taxon>
    </lineage>
</organism>
<keyword evidence="2" id="KW-1185">Reference proteome</keyword>
<sequence length="71" mass="7468">MCFDMDRAFAGPEAVAAKGQGRQLTRAGCLSDLERFLSADGANGAPGRPLELDRMAGASRAETLVEASRVQ</sequence>
<evidence type="ECO:0000313" key="1">
    <source>
        <dbReference type="EMBL" id="CAK0786924.1"/>
    </source>
</evidence>
<dbReference type="AlphaFoldDB" id="A0AAV1III6"/>
<dbReference type="Proteomes" id="UP001314263">
    <property type="component" value="Unassembled WGS sequence"/>
</dbReference>
<name>A0AAV1III6_9CHLO</name>
<comment type="caution">
    <text evidence="1">The sequence shown here is derived from an EMBL/GenBank/DDBJ whole genome shotgun (WGS) entry which is preliminary data.</text>
</comment>
<accession>A0AAV1III6</accession>
<gene>
    <name evidence="1" type="ORF">CVIRNUC_010138</name>
</gene>
<dbReference type="EMBL" id="CAUYUE010000016">
    <property type="protein sequence ID" value="CAK0786924.1"/>
    <property type="molecule type" value="Genomic_DNA"/>
</dbReference>
<reference evidence="1 2" key="1">
    <citation type="submission" date="2023-10" db="EMBL/GenBank/DDBJ databases">
        <authorList>
            <person name="Maclean D."/>
            <person name="Macfadyen A."/>
        </authorList>
    </citation>
    <scope>NUCLEOTIDE SEQUENCE [LARGE SCALE GENOMIC DNA]</scope>
</reference>